<organism evidence="2 3">
    <name type="scientific">Emticicia oligotrophica (strain DSM 17448 / CIP 109782 / MTCC 6937 / GPTSA100-15)</name>
    <dbReference type="NCBI Taxonomy" id="929562"/>
    <lineage>
        <taxon>Bacteria</taxon>
        <taxon>Pseudomonadati</taxon>
        <taxon>Bacteroidota</taxon>
        <taxon>Cytophagia</taxon>
        <taxon>Cytophagales</taxon>
        <taxon>Leadbetterellaceae</taxon>
        <taxon>Emticicia</taxon>
    </lineage>
</organism>
<keyword evidence="3" id="KW-1185">Reference proteome</keyword>
<dbReference type="RefSeq" id="WP_015029225.1">
    <property type="nucleotide sequence ID" value="NC_018748.1"/>
</dbReference>
<dbReference type="Proteomes" id="UP000002875">
    <property type="component" value="Chromosome"/>
</dbReference>
<feature type="transmembrane region" description="Helical" evidence="1">
    <location>
        <begin position="91"/>
        <end position="113"/>
    </location>
</feature>
<protein>
    <submittedName>
        <fullName evidence="2">Uncharacterized protein</fullName>
    </submittedName>
</protein>
<evidence type="ECO:0000256" key="1">
    <source>
        <dbReference type="SAM" id="Phobius"/>
    </source>
</evidence>
<dbReference type="EMBL" id="CP002961">
    <property type="protein sequence ID" value="AFK03528.1"/>
    <property type="molecule type" value="Genomic_DNA"/>
</dbReference>
<proteinExistence type="predicted"/>
<name>A0ABM5N2J0_EMTOG</name>
<keyword evidence="1" id="KW-0812">Transmembrane</keyword>
<accession>A0ABM5N2J0</accession>
<gene>
    <name evidence="2" type="ordered locus">Emtol_2392</name>
</gene>
<evidence type="ECO:0000313" key="3">
    <source>
        <dbReference type="Proteomes" id="UP000002875"/>
    </source>
</evidence>
<keyword evidence="1" id="KW-1133">Transmembrane helix</keyword>
<keyword evidence="1" id="KW-0472">Membrane</keyword>
<sequence length="118" mass="12925">MNYIIILIVSAIAQYFLPWWVIAPISFAIGAWKSKTAFGAYIAAAGAMATLWVGYAFFLNSNNEGIMLQKIAGLFSESIKFLKNLPETPTFFIITAIIGSQVAGLSALAGYHFRQLLK</sequence>
<evidence type="ECO:0000313" key="2">
    <source>
        <dbReference type="EMBL" id="AFK03528.1"/>
    </source>
</evidence>
<feature type="transmembrane region" description="Helical" evidence="1">
    <location>
        <begin position="38"/>
        <end position="58"/>
    </location>
</feature>
<reference evidence="2 3" key="1">
    <citation type="submission" date="2011-07" db="EMBL/GenBank/DDBJ databases">
        <title>The complete genome of chromosome of Emticicia oligotrophica DSM 17448.</title>
        <authorList>
            <consortium name="US DOE Joint Genome Institute (JGI-PGF)"/>
            <person name="Lucas S."/>
            <person name="Han J."/>
            <person name="Lapidus A."/>
            <person name="Bruce D."/>
            <person name="Goodwin L."/>
            <person name="Pitluck S."/>
            <person name="Peters L."/>
            <person name="Kyrpides N."/>
            <person name="Mavromatis K."/>
            <person name="Ivanova N."/>
            <person name="Ovchinnikova G."/>
            <person name="Teshima H."/>
            <person name="Detter J.C."/>
            <person name="Tapia R."/>
            <person name="Han C."/>
            <person name="Land M."/>
            <person name="Hauser L."/>
            <person name="Markowitz V."/>
            <person name="Cheng J.-F."/>
            <person name="Hugenholtz P."/>
            <person name="Woyke T."/>
            <person name="Wu D."/>
            <person name="Tindall B."/>
            <person name="Pomrenke H."/>
            <person name="Brambilla E."/>
            <person name="Klenk H.-P."/>
            <person name="Eisen J.A."/>
        </authorList>
    </citation>
    <scope>NUCLEOTIDE SEQUENCE [LARGE SCALE GENOMIC DNA]</scope>
    <source>
        <strain evidence="2 3">DSM 17448</strain>
    </source>
</reference>
<feature type="transmembrane region" description="Helical" evidence="1">
    <location>
        <begin position="6"/>
        <end position="31"/>
    </location>
</feature>